<reference evidence="1 2" key="1">
    <citation type="submission" date="2014-04" db="EMBL/GenBank/DDBJ databases">
        <title>Aquimarina sp. 22II-S11-z7 Genome Sequencing.</title>
        <authorList>
            <person name="Lai Q."/>
        </authorList>
    </citation>
    <scope>NUCLEOTIDE SEQUENCE [LARGE SCALE GENOMIC DNA]</scope>
    <source>
        <strain evidence="1 2">22II-S11-z7</strain>
    </source>
</reference>
<dbReference type="eggNOG" id="ENOG5030089">
    <property type="taxonomic scope" value="Bacteria"/>
</dbReference>
<gene>
    <name evidence="1" type="ORF">ATO12_11910</name>
</gene>
<evidence type="ECO:0000313" key="1">
    <source>
        <dbReference type="EMBL" id="EZH74467.1"/>
    </source>
</evidence>
<name>A0A023BWM0_9FLAO</name>
<proteinExistence type="predicted"/>
<dbReference type="RefSeq" id="WP_034240925.1">
    <property type="nucleotide sequence ID" value="NZ_AQRA01000003.1"/>
</dbReference>
<protein>
    <submittedName>
        <fullName evidence="1">Uncharacterized protein</fullName>
    </submittedName>
</protein>
<dbReference type="Proteomes" id="UP000023541">
    <property type="component" value="Unassembled WGS sequence"/>
</dbReference>
<dbReference type="EMBL" id="AQRA01000003">
    <property type="protein sequence ID" value="EZH74467.1"/>
    <property type="molecule type" value="Genomic_DNA"/>
</dbReference>
<keyword evidence="2" id="KW-1185">Reference proteome</keyword>
<dbReference type="AlphaFoldDB" id="A0A023BWM0"/>
<dbReference type="OrthoDB" id="1163673at2"/>
<organism evidence="1 2">
    <name type="scientific">Aquimarina atlantica</name>
    <dbReference type="NCBI Taxonomy" id="1317122"/>
    <lineage>
        <taxon>Bacteria</taxon>
        <taxon>Pseudomonadati</taxon>
        <taxon>Bacteroidota</taxon>
        <taxon>Flavobacteriia</taxon>
        <taxon>Flavobacteriales</taxon>
        <taxon>Flavobacteriaceae</taxon>
        <taxon>Aquimarina</taxon>
    </lineage>
</organism>
<comment type="caution">
    <text evidence="1">The sequence shown here is derived from an EMBL/GenBank/DDBJ whole genome shotgun (WGS) entry which is preliminary data.</text>
</comment>
<sequence length="73" mass="8440">MKKELDISEIQLIIRNLIAFIVVEGKEYVSDKKKKAYVAGYVQLLIKTIHLIDDQEELSLIEDIAEDISTYLE</sequence>
<accession>A0A023BWM0</accession>
<dbReference type="STRING" id="1317122.ATO12_11910"/>
<evidence type="ECO:0000313" key="2">
    <source>
        <dbReference type="Proteomes" id="UP000023541"/>
    </source>
</evidence>